<evidence type="ECO:0000313" key="4">
    <source>
        <dbReference type="Proteomes" id="UP000230154"/>
    </source>
</evidence>
<comment type="caution">
    <text evidence="3">The sequence shown here is derived from an EMBL/GenBank/DDBJ whole genome shotgun (WGS) entry which is preliminary data.</text>
</comment>
<evidence type="ECO:0000256" key="2">
    <source>
        <dbReference type="SAM" id="Phobius"/>
    </source>
</evidence>
<evidence type="ECO:0000256" key="1">
    <source>
        <dbReference type="SAM" id="MobiDB-lite"/>
    </source>
</evidence>
<reference evidence="4" key="1">
    <citation type="submission" date="2017-09" db="EMBL/GenBank/DDBJ databases">
        <title>Depth-based differentiation of microbial function through sediment-hosted aquifers and enrichment of novel symbionts in the deep terrestrial subsurface.</title>
        <authorList>
            <person name="Probst A.J."/>
            <person name="Ladd B."/>
            <person name="Jarett J.K."/>
            <person name="Geller-Mcgrath D.E."/>
            <person name="Sieber C.M.K."/>
            <person name="Emerson J.B."/>
            <person name="Anantharaman K."/>
            <person name="Thomas B.C."/>
            <person name="Malmstrom R."/>
            <person name="Stieglmeier M."/>
            <person name="Klingl A."/>
            <person name="Woyke T."/>
            <person name="Ryan C.M."/>
            <person name="Banfield J.F."/>
        </authorList>
    </citation>
    <scope>NUCLEOTIDE SEQUENCE [LARGE SCALE GENOMIC DNA]</scope>
</reference>
<feature type="compositionally biased region" description="Basic and acidic residues" evidence="1">
    <location>
        <begin position="100"/>
        <end position="111"/>
    </location>
</feature>
<name>A0A2H0TQD9_9BACT</name>
<keyword evidence="2" id="KW-0472">Membrane</keyword>
<gene>
    <name evidence="3" type="ORF">COU35_02940</name>
</gene>
<keyword evidence="2" id="KW-1133">Transmembrane helix</keyword>
<feature type="transmembrane region" description="Helical" evidence="2">
    <location>
        <begin position="51"/>
        <end position="72"/>
    </location>
</feature>
<feature type="region of interest" description="Disordered" evidence="1">
    <location>
        <begin position="89"/>
        <end position="111"/>
    </location>
</feature>
<organism evidence="3 4">
    <name type="scientific">Candidatus Magasanikbacteria bacterium CG10_big_fil_rev_8_21_14_0_10_47_10</name>
    <dbReference type="NCBI Taxonomy" id="1974652"/>
    <lineage>
        <taxon>Bacteria</taxon>
        <taxon>Candidatus Magasanikiibacteriota</taxon>
    </lineage>
</organism>
<protein>
    <submittedName>
        <fullName evidence="3">Uncharacterized protein</fullName>
    </submittedName>
</protein>
<dbReference type="AlphaFoldDB" id="A0A2H0TQD9"/>
<sequence length="111" mass="12621">MIKDDLEHIRKKKEQLGHTSFIMALQLIFVFGLPAVAALLLGKWLNDSTSIAPYGTLLTGGLAFALSWAIVIRMYQRLTRSFKELQEQEQDILSSPEELALDKEHSEDHRP</sequence>
<dbReference type="Proteomes" id="UP000230154">
    <property type="component" value="Unassembled WGS sequence"/>
</dbReference>
<accession>A0A2H0TQD9</accession>
<feature type="transmembrane region" description="Helical" evidence="2">
    <location>
        <begin position="21"/>
        <end position="45"/>
    </location>
</feature>
<dbReference type="EMBL" id="PFCB01000022">
    <property type="protein sequence ID" value="PIR74380.1"/>
    <property type="molecule type" value="Genomic_DNA"/>
</dbReference>
<evidence type="ECO:0000313" key="3">
    <source>
        <dbReference type="EMBL" id="PIR74380.1"/>
    </source>
</evidence>
<keyword evidence="2" id="KW-0812">Transmembrane</keyword>
<proteinExistence type="predicted"/>